<name>A0A9P0AB62_BEMTA</name>
<feature type="domain" description="Bromo" evidence="4">
    <location>
        <begin position="41"/>
        <end position="114"/>
    </location>
</feature>
<dbReference type="CDD" id="cd04369">
    <property type="entry name" value="Bromodomain"/>
    <property type="match status" value="1"/>
</dbReference>
<dbReference type="KEGG" id="btab:109040779"/>
<dbReference type="InterPro" id="IPR036427">
    <property type="entry name" value="Bromodomain-like_sf"/>
</dbReference>
<organism evidence="5 6">
    <name type="scientific">Bemisia tabaci</name>
    <name type="common">Sweetpotato whitefly</name>
    <name type="synonym">Aleurodes tabaci</name>
    <dbReference type="NCBI Taxonomy" id="7038"/>
    <lineage>
        <taxon>Eukaryota</taxon>
        <taxon>Metazoa</taxon>
        <taxon>Ecdysozoa</taxon>
        <taxon>Arthropoda</taxon>
        <taxon>Hexapoda</taxon>
        <taxon>Insecta</taxon>
        <taxon>Pterygota</taxon>
        <taxon>Neoptera</taxon>
        <taxon>Paraneoptera</taxon>
        <taxon>Hemiptera</taxon>
        <taxon>Sternorrhyncha</taxon>
        <taxon>Aleyrodoidea</taxon>
        <taxon>Aleyrodidae</taxon>
        <taxon>Aleyrodinae</taxon>
        <taxon>Bemisia</taxon>
    </lineage>
</organism>
<dbReference type="PANTHER" id="PTHR31095:SF3">
    <property type="entry name" value="RIKEN CDNA 9930021J03 GENE"/>
    <property type="match status" value="1"/>
</dbReference>
<dbReference type="SMART" id="SM00297">
    <property type="entry name" value="BROMO"/>
    <property type="match status" value="1"/>
</dbReference>
<feature type="compositionally biased region" description="Low complexity" evidence="3">
    <location>
        <begin position="967"/>
        <end position="981"/>
    </location>
</feature>
<protein>
    <recommendedName>
        <fullName evidence="4">Bromo domain-containing protein</fullName>
    </recommendedName>
</protein>
<evidence type="ECO:0000256" key="2">
    <source>
        <dbReference type="PROSITE-ProRule" id="PRU00035"/>
    </source>
</evidence>
<dbReference type="Proteomes" id="UP001152759">
    <property type="component" value="Chromosome 5"/>
</dbReference>
<dbReference type="InterPro" id="IPR001487">
    <property type="entry name" value="Bromodomain"/>
</dbReference>
<feature type="compositionally biased region" description="Acidic residues" evidence="3">
    <location>
        <begin position="604"/>
        <end position="621"/>
    </location>
</feature>
<dbReference type="PROSITE" id="PS50014">
    <property type="entry name" value="BROMODOMAIN_2"/>
    <property type="match status" value="1"/>
</dbReference>
<feature type="compositionally biased region" description="Basic and acidic residues" evidence="3">
    <location>
        <begin position="576"/>
        <end position="585"/>
    </location>
</feature>
<dbReference type="Gene3D" id="1.20.920.10">
    <property type="entry name" value="Bromodomain-like"/>
    <property type="match status" value="1"/>
</dbReference>
<evidence type="ECO:0000313" key="5">
    <source>
        <dbReference type="EMBL" id="CAH0390600.1"/>
    </source>
</evidence>
<dbReference type="EMBL" id="OU963866">
    <property type="protein sequence ID" value="CAH0390600.1"/>
    <property type="molecule type" value="Genomic_DNA"/>
</dbReference>
<feature type="compositionally biased region" description="Acidic residues" evidence="3">
    <location>
        <begin position="746"/>
        <end position="755"/>
    </location>
</feature>
<dbReference type="PANTHER" id="PTHR31095">
    <property type="entry name" value="RIKEN CDNA 9930021J03 GENE"/>
    <property type="match status" value="1"/>
</dbReference>
<sequence>MESEKRGRKSLAVLPDAALVGKNPQDIDDLVQGFKILQKLLSARNIDPFLDRPNENESDIMANYYEVIDEPMWFHEVKEKYVSGAYSTIPEFVLDVRQIFANCFRFWGPKNPLTKVALRLETLFEQELLTLPADTQAVCSLEATHGFKEEDLVYKKEGVTSRLLQWVINEQSEKEMAETEELPLIERKEQQENLEKGVVSWENGILYADEGIQDLIKTMFELPQIGLFLCHVVPTFNLEQLSQYEVERMLLVPQFSKSLAALMTSLLSSRKDKSKVLYGPPMPYEVWSARLNNRVATWYKTYHTKKNKFHEILSATGIEHMFWLVMGEPNPLERFQFHELHFQKRVWILKTLLDTLVHSHKTVYDLLSDRLSIVPPEVLGEDKKGFSYLYFPAFTDLRVYRQSKSTYSKFNINRWEKIVRVPVANGDTDCPPSKCVLPSKNDFELLATSISELRNVYSNLVETEFSSKSNCDNKSSPLLENIDRLLKDWSSLESKHSINLSHIRQKMYREWKTLYDRSLESTTADIAYWEKDGNNRKPAEEEEEEEDSNDHIIDKTESAVEKPHLDEPQNTTTREINLRERKSKTDSNLSMTMMALNEVRGESDTSDEDEDLFDDSEEEWVAEGSKKRVKQPSSRRKKRCPSKNSEADAVQEAVDKNIKMNEELEKQKKDEKAQRLNMNSNTILCDSDKFVIQEPQRNLIRCKDPTKLLQSLADIKSESIKVIRDLVAPAQIKAEGTKPPSPETISIDDDDEVPGDEASSTTSSINVANKTPENGNVHMISMNLRVDQSPIRSPAIVTPSTVTDLPADVDDDVQILQTSVVSKPGAQSIPSPALNPMHNLNRMVSPQNVRLVGPNVSRMPFTKASFQTALPGNNLTPIKKTFPVVKNGPVARLRGSIPRVRNGMMQQTFRGMAPRMTSSIRQPNQSILRQKFRNPVAYNAYRTPVQQRITSSSASTPRRQSAPYTPPLSNSSNSRLNNLPNSAPSKAISNILSSVEVANSLSSGKRKSSLLNSITITPINNSAVTITPVLQTNQVKKVSRNLNFSSPSKSSSRLVYIKGRVILDPVDLCYSVQIANGRKYKLTPQQLDECRRNNGGVMPPTISIPVPEDVANLLEPEVVEID</sequence>
<feature type="region of interest" description="Disordered" evidence="3">
    <location>
        <begin position="941"/>
        <end position="981"/>
    </location>
</feature>
<proteinExistence type="predicted"/>
<dbReference type="SUPFAM" id="SSF47370">
    <property type="entry name" value="Bromodomain"/>
    <property type="match status" value="1"/>
</dbReference>
<evidence type="ECO:0000313" key="6">
    <source>
        <dbReference type="Proteomes" id="UP001152759"/>
    </source>
</evidence>
<reference evidence="5" key="1">
    <citation type="submission" date="2021-12" db="EMBL/GenBank/DDBJ databases">
        <authorList>
            <person name="King R."/>
        </authorList>
    </citation>
    <scope>NUCLEOTIDE SEQUENCE</scope>
</reference>
<dbReference type="InterPro" id="IPR040214">
    <property type="entry name" value="BRD10"/>
</dbReference>
<evidence type="ECO:0000256" key="3">
    <source>
        <dbReference type="SAM" id="MobiDB-lite"/>
    </source>
</evidence>
<dbReference type="Pfam" id="PF00439">
    <property type="entry name" value="Bromodomain"/>
    <property type="match status" value="1"/>
</dbReference>
<evidence type="ECO:0000256" key="1">
    <source>
        <dbReference type="ARBA" id="ARBA00023117"/>
    </source>
</evidence>
<dbReference type="Pfam" id="PF23450">
    <property type="entry name" value="KIAA2026_hel"/>
    <property type="match status" value="1"/>
</dbReference>
<feature type="compositionally biased region" description="Basic residues" evidence="3">
    <location>
        <begin position="627"/>
        <end position="641"/>
    </location>
</feature>
<gene>
    <name evidence="5" type="ORF">BEMITA_LOCUS9303</name>
</gene>
<dbReference type="AlphaFoldDB" id="A0A9P0AB62"/>
<feature type="region of interest" description="Disordered" evidence="3">
    <location>
        <begin position="733"/>
        <end position="776"/>
    </location>
</feature>
<feature type="compositionally biased region" description="Polar residues" evidence="3">
    <location>
        <begin position="758"/>
        <end position="774"/>
    </location>
</feature>
<evidence type="ECO:0000259" key="4">
    <source>
        <dbReference type="PROSITE" id="PS50014"/>
    </source>
</evidence>
<feature type="compositionally biased region" description="Basic and acidic residues" evidence="3">
    <location>
        <begin position="549"/>
        <end position="567"/>
    </location>
</feature>
<keyword evidence="1 2" id="KW-0103">Bromodomain</keyword>
<feature type="compositionally biased region" description="Basic and acidic residues" evidence="3">
    <location>
        <begin position="530"/>
        <end position="539"/>
    </location>
</feature>
<keyword evidence="6" id="KW-1185">Reference proteome</keyword>
<dbReference type="InterPro" id="IPR056522">
    <property type="entry name" value="KIAA2026_hel"/>
</dbReference>
<feature type="compositionally biased region" description="Polar residues" evidence="3">
    <location>
        <begin position="944"/>
        <end position="963"/>
    </location>
</feature>
<feature type="region of interest" description="Disordered" evidence="3">
    <location>
        <begin position="530"/>
        <end position="650"/>
    </location>
</feature>
<accession>A0A9P0AB62</accession>